<evidence type="ECO:0000313" key="2">
    <source>
        <dbReference type="EMBL" id="GIF83368.1"/>
    </source>
</evidence>
<evidence type="ECO:0000313" key="3">
    <source>
        <dbReference type="Proteomes" id="UP000601223"/>
    </source>
</evidence>
<feature type="region of interest" description="Disordered" evidence="1">
    <location>
        <begin position="1"/>
        <end position="68"/>
    </location>
</feature>
<feature type="compositionally biased region" description="Basic residues" evidence="1">
    <location>
        <begin position="59"/>
        <end position="68"/>
    </location>
</feature>
<comment type="caution">
    <text evidence="2">The sequence shown here is derived from an EMBL/GenBank/DDBJ whole genome shotgun (WGS) entry which is preliminary data.</text>
</comment>
<evidence type="ECO:0000256" key="1">
    <source>
        <dbReference type="SAM" id="MobiDB-lite"/>
    </source>
</evidence>
<proteinExistence type="predicted"/>
<name>A0A8J3NKU2_9ACTN</name>
<accession>A0A8J3NKU2</accession>
<reference evidence="2 3" key="1">
    <citation type="submission" date="2021-01" db="EMBL/GenBank/DDBJ databases">
        <title>Whole genome shotgun sequence of Catellatospora bangladeshensis NBRC 107357.</title>
        <authorList>
            <person name="Komaki H."/>
            <person name="Tamura T."/>
        </authorList>
    </citation>
    <scope>NUCLEOTIDE SEQUENCE [LARGE SCALE GENOMIC DNA]</scope>
    <source>
        <strain evidence="2 3">NBRC 107357</strain>
    </source>
</reference>
<gene>
    <name evidence="2" type="ORF">Cba03nite_47170</name>
</gene>
<dbReference type="Proteomes" id="UP000601223">
    <property type="component" value="Unassembled WGS sequence"/>
</dbReference>
<feature type="compositionally biased region" description="Basic and acidic residues" evidence="1">
    <location>
        <begin position="43"/>
        <end position="58"/>
    </location>
</feature>
<sequence length="68" mass="7143">MVFPAAGPTERTRPVTSRETVPESGAGSAVAGAGATRPADTSAEERRMVSRLAAEHRSAVKKNPRVVR</sequence>
<keyword evidence="3" id="KW-1185">Reference proteome</keyword>
<feature type="compositionally biased region" description="Low complexity" evidence="1">
    <location>
        <begin position="24"/>
        <end position="35"/>
    </location>
</feature>
<organism evidence="2 3">
    <name type="scientific">Catellatospora bangladeshensis</name>
    <dbReference type="NCBI Taxonomy" id="310355"/>
    <lineage>
        <taxon>Bacteria</taxon>
        <taxon>Bacillati</taxon>
        <taxon>Actinomycetota</taxon>
        <taxon>Actinomycetes</taxon>
        <taxon>Micromonosporales</taxon>
        <taxon>Micromonosporaceae</taxon>
        <taxon>Catellatospora</taxon>
    </lineage>
</organism>
<protein>
    <submittedName>
        <fullName evidence="2">Uncharacterized protein</fullName>
    </submittedName>
</protein>
<dbReference type="AlphaFoldDB" id="A0A8J3NKU2"/>
<dbReference type="EMBL" id="BONF01000028">
    <property type="protein sequence ID" value="GIF83368.1"/>
    <property type="molecule type" value="Genomic_DNA"/>
</dbReference>